<dbReference type="Proteomes" id="UP000010121">
    <property type="component" value="Unassembled WGS sequence"/>
</dbReference>
<sequence>MQERPGRRGFSIWLATVALLIVVGVVLPYRVLAGGAPSMAIFGFWLAFGLAVVAVIGVGVARWKV</sequence>
<comment type="caution">
    <text evidence="2">The sequence shown here is derived from an EMBL/GenBank/DDBJ whole genome shotgun (WGS) entry which is preliminary data.</text>
</comment>
<evidence type="ECO:0000313" key="3">
    <source>
        <dbReference type="Proteomes" id="UP000010121"/>
    </source>
</evidence>
<name>C8S452_9RHOB</name>
<reference evidence="2 3" key="1">
    <citation type="submission" date="2009-08" db="EMBL/GenBank/DDBJ databases">
        <title>The draft genome of Rhodobacter sp. SW2.</title>
        <authorList>
            <consortium name="US DOE Joint Genome Institute (JGI-PGF)"/>
            <person name="Lucas S."/>
            <person name="Copeland A."/>
            <person name="Lapidus A."/>
            <person name="Glavina del Rio T."/>
            <person name="Tice H."/>
            <person name="Bruce D."/>
            <person name="Goodwin L."/>
            <person name="Pitluck S."/>
            <person name="Larimer F."/>
            <person name="Land M.L."/>
            <person name="Hauser L."/>
            <person name="Emerson D."/>
        </authorList>
    </citation>
    <scope>NUCLEOTIDE SEQUENCE [LARGE SCALE GENOMIC DNA]</scope>
    <source>
        <strain evidence="2 3">SW2</strain>
    </source>
</reference>
<organism evidence="2 3">
    <name type="scientific">Rhodobacter ferrooxidans</name>
    <dbReference type="NCBI Taxonomy" id="371731"/>
    <lineage>
        <taxon>Bacteria</taxon>
        <taxon>Pseudomonadati</taxon>
        <taxon>Pseudomonadota</taxon>
        <taxon>Alphaproteobacteria</taxon>
        <taxon>Rhodobacterales</taxon>
        <taxon>Rhodobacter group</taxon>
        <taxon>Rhodobacter</taxon>
    </lineage>
</organism>
<feature type="transmembrane region" description="Helical" evidence="1">
    <location>
        <begin position="38"/>
        <end position="61"/>
    </location>
</feature>
<accession>C8S452</accession>
<dbReference type="AlphaFoldDB" id="C8S452"/>
<protein>
    <submittedName>
        <fullName evidence="2">Uncharacterized protein</fullName>
    </submittedName>
</protein>
<evidence type="ECO:0000313" key="2">
    <source>
        <dbReference type="EMBL" id="EEW24218.1"/>
    </source>
</evidence>
<dbReference type="STRING" id="371731.Rsw2DRAFT_2838"/>
<keyword evidence="1" id="KW-0472">Membrane</keyword>
<evidence type="ECO:0000256" key="1">
    <source>
        <dbReference type="SAM" id="Phobius"/>
    </source>
</evidence>
<gene>
    <name evidence="2" type="ORF">Rsw2DRAFT_2838</name>
</gene>
<dbReference type="RefSeq" id="WP_008032100.1">
    <property type="nucleotide sequence ID" value="NZ_ACYY01000023.1"/>
</dbReference>
<feature type="transmembrane region" description="Helical" evidence="1">
    <location>
        <begin position="12"/>
        <end position="32"/>
    </location>
</feature>
<dbReference type="EMBL" id="ACYY01000023">
    <property type="protein sequence ID" value="EEW24218.1"/>
    <property type="molecule type" value="Genomic_DNA"/>
</dbReference>
<keyword evidence="3" id="KW-1185">Reference proteome</keyword>
<keyword evidence="1" id="KW-0812">Transmembrane</keyword>
<keyword evidence="1" id="KW-1133">Transmembrane helix</keyword>
<proteinExistence type="predicted"/>